<reference evidence="3" key="1">
    <citation type="journal article" date="2019" name="Int. J. Syst. Evol. Microbiol.">
        <title>The Global Catalogue of Microorganisms (GCM) 10K type strain sequencing project: providing services to taxonomists for standard genome sequencing and annotation.</title>
        <authorList>
            <consortium name="The Broad Institute Genomics Platform"/>
            <consortium name="The Broad Institute Genome Sequencing Center for Infectious Disease"/>
            <person name="Wu L."/>
            <person name="Ma J."/>
        </authorList>
    </citation>
    <scope>NUCLEOTIDE SEQUENCE [LARGE SCALE GENOMIC DNA]</scope>
    <source>
        <strain evidence="3">NBRC 102520</strain>
    </source>
</reference>
<dbReference type="EMBL" id="BSOW01000043">
    <property type="protein sequence ID" value="GLR91199.1"/>
    <property type="molecule type" value="Genomic_DNA"/>
</dbReference>
<gene>
    <name evidence="2" type="ORF">GCM10007857_79150</name>
</gene>
<sequence length="88" mass="9318">MLRSLFRLRERRSEIVAMATVSNCDQREAKQSGRAGGRIASLFGRPVTGNRTPGDRPSDCPAQDVSVAASLDAILAAACIIPSAAEMT</sequence>
<keyword evidence="3" id="KW-1185">Reference proteome</keyword>
<comment type="caution">
    <text evidence="2">The sequence shown here is derived from an EMBL/GenBank/DDBJ whole genome shotgun (WGS) entry which is preliminary data.</text>
</comment>
<feature type="region of interest" description="Disordered" evidence="1">
    <location>
        <begin position="40"/>
        <end position="61"/>
    </location>
</feature>
<name>A0ABQ6B9X2_9BRAD</name>
<accession>A0ABQ6B9X2</accession>
<proteinExistence type="predicted"/>
<dbReference type="Proteomes" id="UP001156905">
    <property type="component" value="Unassembled WGS sequence"/>
</dbReference>
<evidence type="ECO:0000313" key="2">
    <source>
        <dbReference type="EMBL" id="GLR91199.1"/>
    </source>
</evidence>
<evidence type="ECO:0000256" key="1">
    <source>
        <dbReference type="SAM" id="MobiDB-lite"/>
    </source>
</evidence>
<organism evidence="2 3">
    <name type="scientific">Bradyrhizobium iriomotense</name>
    <dbReference type="NCBI Taxonomy" id="441950"/>
    <lineage>
        <taxon>Bacteria</taxon>
        <taxon>Pseudomonadati</taxon>
        <taxon>Pseudomonadota</taxon>
        <taxon>Alphaproteobacteria</taxon>
        <taxon>Hyphomicrobiales</taxon>
        <taxon>Nitrobacteraceae</taxon>
        <taxon>Bradyrhizobium</taxon>
    </lineage>
</organism>
<protein>
    <submittedName>
        <fullName evidence="2">Uncharacterized protein</fullName>
    </submittedName>
</protein>
<evidence type="ECO:0000313" key="3">
    <source>
        <dbReference type="Proteomes" id="UP001156905"/>
    </source>
</evidence>